<feature type="short sequence motif" description="GXGXXG" evidence="2">
    <location>
        <begin position="8"/>
        <end position="13"/>
    </location>
</feature>
<organism evidence="4 5">
    <name type="scientific">Flavobacterium bomense</name>
    <dbReference type="NCBI Taxonomy" id="2497483"/>
    <lineage>
        <taxon>Bacteria</taxon>
        <taxon>Pseudomonadati</taxon>
        <taxon>Bacteroidota</taxon>
        <taxon>Flavobacteriia</taxon>
        <taxon>Flavobacteriales</taxon>
        <taxon>Flavobacteriaceae</taxon>
        <taxon>Flavobacterium</taxon>
    </lineage>
</organism>
<dbReference type="Proteomes" id="UP000280825">
    <property type="component" value="Unassembled WGS sequence"/>
</dbReference>
<feature type="active site" description="Proton acceptor" evidence="2">
    <location>
        <position position="182"/>
    </location>
</feature>
<dbReference type="GO" id="GO:0016787">
    <property type="term" value="F:hydrolase activity"/>
    <property type="evidence" value="ECO:0007669"/>
    <property type="project" value="UniProtKB-UniRule"/>
</dbReference>
<name>A0A432CPX2_9FLAO</name>
<dbReference type="SUPFAM" id="SSF52151">
    <property type="entry name" value="FabD/lysophospholipase-like"/>
    <property type="match status" value="1"/>
</dbReference>
<dbReference type="Pfam" id="PF01734">
    <property type="entry name" value="Patatin"/>
    <property type="match status" value="1"/>
</dbReference>
<dbReference type="EMBL" id="RYDJ01000002">
    <property type="protein sequence ID" value="RTZ07090.1"/>
    <property type="molecule type" value="Genomic_DNA"/>
</dbReference>
<protein>
    <submittedName>
        <fullName evidence="4">Patatin-like phospholipase family protein</fullName>
    </submittedName>
</protein>
<feature type="domain" description="PNPLA" evidence="3">
    <location>
        <begin position="4"/>
        <end position="195"/>
    </location>
</feature>
<keyword evidence="2" id="KW-0378">Hydrolase</keyword>
<dbReference type="InterPro" id="IPR016035">
    <property type="entry name" value="Acyl_Trfase/lysoPLipase"/>
</dbReference>
<reference evidence="4 5" key="1">
    <citation type="submission" date="2018-12" db="EMBL/GenBank/DDBJ databases">
        <title>Flavobacterium sp. nov., isolated from glacier ice.</title>
        <authorList>
            <person name="Liu Q."/>
            <person name="Xin Y.-H."/>
        </authorList>
    </citation>
    <scope>NUCLEOTIDE SEQUENCE [LARGE SCALE GENOMIC DNA]</scope>
    <source>
        <strain evidence="4 5">RB1N8</strain>
    </source>
</reference>
<keyword evidence="5" id="KW-1185">Reference proteome</keyword>
<evidence type="ECO:0000256" key="1">
    <source>
        <dbReference type="ARBA" id="ARBA00023098"/>
    </source>
</evidence>
<feature type="short sequence motif" description="DGA/G" evidence="2">
    <location>
        <begin position="182"/>
        <end position="184"/>
    </location>
</feature>
<feature type="active site" description="Nucleophile" evidence="2">
    <location>
        <position position="38"/>
    </location>
</feature>
<dbReference type="RefSeq" id="WP_126514825.1">
    <property type="nucleotide sequence ID" value="NZ_RYDJ01000002.1"/>
</dbReference>
<evidence type="ECO:0000256" key="2">
    <source>
        <dbReference type="PROSITE-ProRule" id="PRU01161"/>
    </source>
</evidence>
<proteinExistence type="predicted"/>
<evidence type="ECO:0000313" key="4">
    <source>
        <dbReference type="EMBL" id="RTZ07090.1"/>
    </source>
</evidence>
<dbReference type="GO" id="GO:0016042">
    <property type="term" value="P:lipid catabolic process"/>
    <property type="evidence" value="ECO:0007669"/>
    <property type="project" value="UniProtKB-UniRule"/>
</dbReference>
<keyword evidence="1 2" id="KW-0443">Lipid metabolism</keyword>
<evidence type="ECO:0000259" key="3">
    <source>
        <dbReference type="PROSITE" id="PS51635"/>
    </source>
</evidence>
<dbReference type="AlphaFoldDB" id="A0A432CPX2"/>
<dbReference type="Gene3D" id="3.40.1090.10">
    <property type="entry name" value="Cytosolic phospholipase A2 catalytic domain"/>
    <property type="match status" value="1"/>
</dbReference>
<sequence>MKALVISGGGSKGAFAGGVAEFLLEKEADKYDLFVGTSTGSLLIPHLALNKIEKIKEIFTSVNQSSIFSRRPFFVKNKNGVFVISINHFNVLINLIRGSKTFGESYSLRKLIRKSITREEFKELKAGSKDVIITVSNLSTNEVEYKSIKDFEYSEFCDWIWISCNYLPFMSLVNKKGSDYGDGGFTNLVPIREAINRGATEIDVIILQTETQISKKIISRNPFSLLVNLFGTVLEQVKKKDIAIGLLAAKNNNVTINFYYTPTHLTDNALFFNKTEMKKWWKQGYEYALTKSEIMSDIK</sequence>
<evidence type="ECO:0000313" key="5">
    <source>
        <dbReference type="Proteomes" id="UP000280825"/>
    </source>
</evidence>
<gene>
    <name evidence="4" type="ORF">EKL98_03570</name>
</gene>
<keyword evidence="2" id="KW-0442">Lipid degradation</keyword>
<dbReference type="InterPro" id="IPR002641">
    <property type="entry name" value="PNPLA_dom"/>
</dbReference>
<accession>A0A432CPX2</accession>
<feature type="short sequence motif" description="GXSXG" evidence="2">
    <location>
        <begin position="36"/>
        <end position="40"/>
    </location>
</feature>
<dbReference type="PROSITE" id="PS51635">
    <property type="entry name" value="PNPLA"/>
    <property type="match status" value="1"/>
</dbReference>
<comment type="caution">
    <text evidence="4">The sequence shown here is derived from an EMBL/GenBank/DDBJ whole genome shotgun (WGS) entry which is preliminary data.</text>
</comment>